<dbReference type="OrthoDB" id="360653at2759"/>
<dbReference type="Pfam" id="PF07539">
    <property type="entry name" value="UTP20_N"/>
    <property type="match status" value="2"/>
</dbReference>
<evidence type="ECO:0000313" key="3">
    <source>
        <dbReference type="EMBL" id="KAE9444963.1"/>
    </source>
</evidence>
<dbReference type="InterPro" id="IPR011430">
    <property type="entry name" value="UTP20_N"/>
</dbReference>
<sequence>MQMWARAGDGWARAGDGWAMVARAGDGNFIRDEEVSKYLQLAARYRSSSHILSAVADFLDMMNGFTLQEETNTVRLHPELKAEKAAESLCIFAENLCQSDKLIRISTLRILSHYQLLNYEHSPKEEPTQENMKTEVSHTCFADDRGCNVLRLLLSIEDTPVSVTTMERFHFFLSPASDNNPCATVLSLLIRSLQKVPGVIESHSQQLVPLFLKFMGYNLYDLVNGGTFKAQAFKGKEWKNILKEWLTLLKSLRHPKSFYRSQFLKDVLQYRLLDENDAEIQMMVLDCLLNWKDDFLHTSVHHRKAVLWFIAQLDVDELRLFFALLINPLLSTSRGFDGMGVWFLSSSEWSKKEFDSFSVLKYFTRDNAMALSWKKRYAFLQVIEDILGVFGELHVKPYLNLLMGCVVSMLSSCTSIIDSGSSGFPVVETPSSFRDMHERGGGAENQIMTSTAVKQFKELRSLCLKIISWVLNKYDDHEFGCEFWNLFFDSVKPLVNGFKQECASSAKPSSLFSCFLSMSGSYKLVWLLHREKSIVSDIFSILTVPTASEAILSCVLKFVENLLNLDSVCVEALNVIRQMIPVVGSESTTKILNAVSPLLASVSLDVRMSVCDLLAGTDSSLVTVAELVRDLNSTFAMEMGGLDYDGMDRSITGNGVEASKCAKPSSLRALCGEDAEQDFFKNIMHLQVRIFLKNRMESIRDEARAALAACLKELGLEYLQFIVKVLRATLKRGYELHVLGYTLNFILSKFVVNPIGGKLDYCLEELLSVVENDILGDVSEEKEVEKIASKMKETRKLKSFETLKLIAQNKTFKTCAAKLLLHVTTRLQKHLTPKVKSKLEYMLNNIAAGIECNPSVNQSDLFVFLYTLIEDGITYEIGRNKSSSVLNTSKQSGDETISKIITSARLIDSSQSSHLVRVFALGLLHNRLKNIELHKKDEQQFEMLDPFVRLLTECLTSKYDDIISAALRCLAPLVGLHLPALKSQANKIKTSLLVIAHGSINSSPMMQSCLRLLAVLLRNTQITLSEDQWHVLIQCPLFIDLESNPSPVALSLLKAIVMRKLKFHEIYDLVSRVAILMVTSQVESIRKICSKILYAHSAGRETVLEMLHAFVINTAIKLLIGRVSKNLIGPVKGKERDAGLSILELSLPWYSGGEQHVQSAAAQVLGLLVEVTGEDLKEEYINRVLPVMKAFFSR</sequence>
<evidence type="ECO:0000259" key="1">
    <source>
        <dbReference type="Pfam" id="PF07539"/>
    </source>
</evidence>
<name>A0A6A4K825_9ERIC</name>
<evidence type="ECO:0000259" key="2">
    <source>
        <dbReference type="Pfam" id="PF20416"/>
    </source>
</evidence>
<dbReference type="PANTHER" id="PTHR17695">
    <property type="entry name" value="SMALL SUBUNIT PROCESSOME COMPONENT 20 HOMOLOG"/>
    <property type="match status" value="1"/>
</dbReference>
<dbReference type="InterPro" id="IPR052575">
    <property type="entry name" value="SSU_processome_comp_20"/>
</dbReference>
<dbReference type="GO" id="GO:0030686">
    <property type="term" value="C:90S preribosome"/>
    <property type="evidence" value="ECO:0007669"/>
    <property type="project" value="TreeGrafter"/>
</dbReference>
<proteinExistence type="predicted"/>
<evidence type="ECO:0008006" key="4">
    <source>
        <dbReference type="Google" id="ProtNLM"/>
    </source>
</evidence>
<feature type="non-terminal residue" evidence="3">
    <location>
        <position position="1194"/>
    </location>
</feature>
<dbReference type="SUPFAM" id="SSF48371">
    <property type="entry name" value="ARM repeat"/>
    <property type="match status" value="1"/>
</dbReference>
<dbReference type="InterPro" id="IPR046523">
    <property type="entry name" value="UTP20_dom"/>
</dbReference>
<gene>
    <name evidence="3" type="ORF">C3L33_23139</name>
</gene>
<feature type="domain" description="U3 small nucleolar RNA-associated protein 20 N-terminal" evidence="1">
    <location>
        <begin position="301"/>
        <end position="566"/>
    </location>
</feature>
<dbReference type="InterPro" id="IPR016024">
    <property type="entry name" value="ARM-type_fold"/>
</dbReference>
<dbReference type="Pfam" id="PF20416">
    <property type="entry name" value="UTP20"/>
    <property type="match status" value="1"/>
</dbReference>
<dbReference type="GO" id="GO:0032040">
    <property type="term" value="C:small-subunit processome"/>
    <property type="evidence" value="ECO:0007669"/>
    <property type="project" value="TreeGrafter"/>
</dbReference>
<reference evidence="3" key="1">
    <citation type="journal article" date="2019" name="Genome Biol. Evol.">
        <title>The Rhododendron genome and chromosomal organization provide insight into shared whole-genome duplications across the heath family (Ericaceae).</title>
        <authorList>
            <person name="Soza V.L."/>
            <person name="Lindsley D."/>
            <person name="Waalkes A."/>
            <person name="Ramage E."/>
            <person name="Patwardhan R.P."/>
            <person name="Burton J.N."/>
            <person name="Adey A."/>
            <person name="Kumar A."/>
            <person name="Qiu R."/>
            <person name="Shendure J."/>
            <person name="Hall B."/>
        </authorList>
    </citation>
    <scope>NUCLEOTIDE SEQUENCE</scope>
    <source>
        <strain evidence="3">RSF 1966-606</strain>
    </source>
</reference>
<dbReference type="Gene3D" id="1.25.10.10">
    <property type="entry name" value="Leucine-rich Repeat Variant"/>
    <property type="match status" value="1"/>
</dbReference>
<accession>A0A6A4K825</accession>
<feature type="domain" description="U3 small nucleolar RNA-associated protein 20 N-terminal" evidence="1">
    <location>
        <begin position="238"/>
        <end position="296"/>
    </location>
</feature>
<dbReference type="InterPro" id="IPR011989">
    <property type="entry name" value="ARM-like"/>
</dbReference>
<dbReference type="EMBL" id="QEFC01004794">
    <property type="protein sequence ID" value="KAE9444963.1"/>
    <property type="molecule type" value="Genomic_DNA"/>
</dbReference>
<organism evidence="3">
    <name type="scientific">Rhododendron williamsianum</name>
    <dbReference type="NCBI Taxonomy" id="262921"/>
    <lineage>
        <taxon>Eukaryota</taxon>
        <taxon>Viridiplantae</taxon>
        <taxon>Streptophyta</taxon>
        <taxon>Embryophyta</taxon>
        <taxon>Tracheophyta</taxon>
        <taxon>Spermatophyta</taxon>
        <taxon>Magnoliopsida</taxon>
        <taxon>eudicotyledons</taxon>
        <taxon>Gunneridae</taxon>
        <taxon>Pentapetalae</taxon>
        <taxon>asterids</taxon>
        <taxon>Ericales</taxon>
        <taxon>Ericaceae</taxon>
        <taxon>Ericoideae</taxon>
        <taxon>Rhodoreae</taxon>
        <taxon>Rhododendron</taxon>
    </lineage>
</organism>
<protein>
    <recommendedName>
        <fullName evidence="4">U3 small nucleolar RNA-associated protein 20 N-terminal domain-containing protein</fullName>
    </recommendedName>
</protein>
<dbReference type="PANTHER" id="PTHR17695:SF11">
    <property type="entry name" value="SMALL SUBUNIT PROCESSOME COMPONENT 20 HOMOLOG"/>
    <property type="match status" value="1"/>
</dbReference>
<feature type="non-terminal residue" evidence="3">
    <location>
        <position position="1"/>
    </location>
</feature>
<feature type="domain" description="U3 small nucleolar RNA-associated protein 20" evidence="2">
    <location>
        <begin position="686"/>
        <end position="869"/>
    </location>
</feature>
<comment type="caution">
    <text evidence="3">The sequence shown here is derived from an EMBL/GenBank/DDBJ whole genome shotgun (WGS) entry which is preliminary data.</text>
</comment>
<dbReference type="AlphaFoldDB" id="A0A6A4K825"/>